<comment type="caution">
    <text evidence="9">The sequence shown here is derived from an EMBL/GenBank/DDBJ whole genome shotgun (WGS) entry which is preliminary data.</text>
</comment>
<dbReference type="EC" id="3.1.3.2" evidence="3"/>
<dbReference type="AlphaFoldDB" id="A0A6V7VH51"/>
<comment type="similarity">
    <text evidence="2">Belongs to the histidine acid phosphatase family.</text>
</comment>
<evidence type="ECO:0000256" key="2">
    <source>
        <dbReference type="ARBA" id="ARBA00005375"/>
    </source>
</evidence>
<keyword evidence="8" id="KW-0812">Transmembrane</keyword>
<dbReference type="Pfam" id="PF00328">
    <property type="entry name" value="His_Phos_2"/>
    <property type="match status" value="1"/>
</dbReference>
<dbReference type="GO" id="GO:0003993">
    <property type="term" value="F:acid phosphatase activity"/>
    <property type="evidence" value="ECO:0007669"/>
    <property type="project" value="UniProtKB-EC"/>
</dbReference>
<sequence>MILINLQIYFVGLFSFNSLLLFSNGYPINHNFFEKDQLIFVQTIWRHGDRSPIYIYPNDPNKESAWPNGFGELTTRGMAQHFNLGKFLGNRYIDELQFLSPHYRSEEIFVISTDTNRTIQSATANMMGMYGGRGRCGIDYPNLVEWPAPFVPIPIHSFEFMKDPMGYARHHCKRTLDLFALLEQTPEYKQLNRSSAALLSKISEYAGSPITLNNLWGFIETVNIERTHGLRSPDWVLQILPKALEVDMRLTDLQIGLRMASFKNINFQIEIPRMIGGSFLWEIIERMEKKIKCLEKLKNFNRVNNRFGSDPYSDTKVEGKECEWLERLKYYAHSAHDMSISALFSTLQFDYTDFDQDGLPGYASCVLIELWRNVERGYYIKVLYRRDNVDNLINLTPYIRGCNGQECSLELFKQRSLIFKPLPNQETLCKTPLSQNIWNSSSMRIFRNKNLIINYSLIIILFFILNKINF</sequence>
<keyword evidence="6" id="KW-1015">Disulfide bond</keyword>
<protein>
    <recommendedName>
        <fullName evidence="3">acid phosphatase</fullName>
        <ecNumber evidence="3">3.1.3.2</ecNumber>
    </recommendedName>
</protein>
<keyword evidence="4" id="KW-0732">Signal</keyword>
<evidence type="ECO:0000256" key="1">
    <source>
        <dbReference type="ARBA" id="ARBA00000032"/>
    </source>
</evidence>
<keyword evidence="5" id="KW-0378">Hydrolase</keyword>
<evidence type="ECO:0000256" key="3">
    <source>
        <dbReference type="ARBA" id="ARBA00012646"/>
    </source>
</evidence>
<name>A0A6V7VH51_MELEN</name>
<evidence type="ECO:0000256" key="6">
    <source>
        <dbReference type="ARBA" id="ARBA00023157"/>
    </source>
</evidence>
<dbReference type="InterPro" id="IPR033379">
    <property type="entry name" value="Acid_Pase_AS"/>
</dbReference>
<accession>A0A6V7VH51</accession>
<dbReference type="EMBL" id="CAJEWN010000219">
    <property type="protein sequence ID" value="CAD2173511.1"/>
    <property type="molecule type" value="Genomic_DNA"/>
</dbReference>
<evidence type="ECO:0000313" key="10">
    <source>
        <dbReference type="Proteomes" id="UP000580250"/>
    </source>
</evidence>
<dbReference type="InterPro" id="IPR000560">
    <property type="entry name" value="His_Pase_clade-2"/>
</dbReference>
<dbReference type="CDD" id="cd07061">
    <property type="entry name" value="HP_HAP_like"/>
    <property type="match status" value="1"/>
</dbReference>
<evidence type="ECO:0000256" key="8">
    <source>
        <dbReference type="SAM" id="Phobius"/>
    </source>
</evidence>
<keyword evidence="8" id="KW-0472">Membrane</keyword>
<evidence type="ECO:0000256" key="5">
    <source>
        <dbReference type="ARBA" id="ARBA00022801"/>
    </source>
</evidence>
<comment type="catalytic activity">
    <reaction evidence="1">
        <text>a phosphate monoester + H2O = an alcohol + phosphate</text>
        <dbReference type="Rhea" id="RHEA:15017"/>
        <dbReference type="ChEBI" id="CHEBI:15377"/>
        <dbReference type="ChEBI" id="CHEBI:30879"/>
        <dbReference type="ChEBI" id="CHEBI:43474"/>
        <dbReference type="ChEBI" id="CHEBI:67140"/>
        <dbReference type="EC" id="3.1.3.2"/>
    </reaction>
</comment>
<evidence type="ECO:0000256" key="4">
    <source>
        <dbReference type="ARBA" id="ARBA00022729"/>
    </source>
</evidence>
<evidence type="ECO:0000313" key="9">
    <source>
        <dbReference type="EMBL" id="CAD2173511.1"/>
    </source>
</evidence>
<dbReference type="InterPro" id="IPR050645">
    <property type="entry name" value="Histidine_acid_phosphatase"/>
</dbReference>
<proteinExistence type="inferred from homology"/>
<dbReference type="PROSITE" id="PS00616">
    <property type="entry name" value="HIS_ACID_PHOSPHAT_1"/>
    <property type="match status" value="1"/>
</dbReference>
<dbReference type="PANTHER" id="PTHR11567:SF211">
    <property type="entry name" value="PROSTATIC ACID PHOSPHATASE"/>
    <property type="match status" value="1"/>
</dbReference>
<organism evidence="9 10">
    <name type="scientific">Meloidogyne enterolobii</name>
    <name type="common">Root-knot nematode worm</name>
    <name type="synonym">Meloidogyne mayaguensis</name>
    <dbReference type="NCBI Taxonomy" id="390850"/>
    <lineage>
        <taxon>Eukaryota</taxon>
        <taxon>Metazoa</taxon>
        <taxon>Ecdysozoa</taxon>
        <taxon>Nematoda</taxon>
        <taxon>Chromadorea</taxon>
        <taxon>Rhabditida</taxon>
        <taxon>Tylenchina</taxon>
        <taxon>Tylenchomorpha</taxon>
        <taxon>Tylenchoidea</taxon>
        <taxon>Meloidogynidae</taxon>
        <taxon>Meloidogyninae</taxon>
        <taxon>Meloidogyne</taxon>
    </lineage>
</organism>
<dbReference type="OrthoDB" id="258392at2759"/>
<feature type="transmembrane region" description="Helical" evidence="8">
    <location>
        <begin position="451"/>
        <end position="468"/>
    </location>
</feature>
<dbReference type="Gene3D" id="3.40.50.1240">
    <property type="entry name" value="Phosphoglycerate mutase-like"/>
    <property type="match status" value="1"/>
</dbReference>
<dbReference type="SUPFAM" id="SSF53254">
    <property type="entry name" value="Phosphoglycerate mutase-like"/>
    <property type="match status" value="1"/>
</dbReference>
<dbReference type="Proteomes" id="UP000580250">
    <property type="component" value="Unassembled WGS sequence"/>
</dbReference>
<evidence type="ECO:0000256" key="7">
    <source>
        <dbReference type="ARBA" id="ARBA00023180"/>
    </source>
</evidence>
<dbReference type="PANTHER" id="PTHR11567">
    <property type="entry name" value="ACID PHOSPHATASE-RELATED"/>
    <property type="match status" value="1"/>
</dbReference>
<reference evidence="9 10" key="1">
    <citation type="submission" date="2020-08" db="EMBL/GenBank/DDBJ databases">
        <authorList>
            <person name="Koutsovoulos G."/>
            <person name="Danchin GJ E."/>
        </authorList>
    </citation>
    <scope>NUCLEOTIDE SEQUENCE [LARGE SCALE GENOMIC DNA]</scope>
</reference>
<keyword evidence="7" id="KW-0325">Glycoprotein</keyword>
<gene>
    <name evidence="9" type="ORF">MENT_LOCUS25122</name>
</gene>
<dbReference type="InterPro" id="IPR029033">
    <property type="entry name" value="His_PPase_superfam"/>
</dbReference>
<keyword evidence="8" id="KW-1133">Transmembrane helix</keyword>